<proteinExistence type="predicted"/>
<evidence type="ECO:0000313" key="2">
    <source>
        <dbReference type="EMBL" id="SFK61839.1"/>
    </source>
</evidence>
<dbReference type="AlphaFoldDB" id="A0A1I4B1P5"/>
<name>A0A1I4B1P5_9GAMM</name>
<evidence type="ECO:0000313" key="3">
    <source>
        <dbReference type="Proteomes" id="UP000198924"/>
    </source>
</evidence>
<evidence type="ECO:0000259" key="1">
    <source>
        <dbReference type="Pfam" id="PF01863"/>
    </source>
</evidence>
<feature type="domain" description="YgjP-like metallopeptidase" evidence="1">
    <location>
        <begin position="23"/>
        <end position="227"/>
    </location>
</feature>
<dbReference type="Proteomes" id="UP000198924">
    <property type="component" value="Unassembled WGS sequence"/>
</dbReference>
<sequence>MPPSHITTEDFKVKLVTHARRINITLKVNSTGVSLHIPPKLPMDIVHTLIEEKTDWIKQQLAKQPSPEPERQWLQGETLLLFGQAFTLQLQQKSDSPKVILSDNTITLSGRLHRISEKTRRQTIIDWYKEQAERYLNKRTEELSQITGLLPKSITIKTYKARWGSCDKHGHIQYNWQIMQAPSSVIDYLIIHELCHLKHHNHGKGFWRLVATFCPEYQREQDWLKQHGVTLQL</sequence>
<dbReference type="PANTHER" id="PTHR30399">
    <property type="entry name" value="UNCHARACTERIZED PROTEIN YGJP"/>
    <property type="match status" value="1"/>
</dbReference>
<dbReference type="EMBL" id="FOSH01000016">
    <property type="protein sequence ID" value="SFK61839.1"/>
    <property type="molecule type" value="Genomic_DNA"/>
</dbReference>
<dbReference type="RefSeq" id="WP_091715264.1">
    <property type="nucleotide sequence ID" value="NZ_FOSH01000016.1"/>
</dbReference>
<dbReference type="InterPro" id="IPR053136">
    <property type="entry name" value="UTP_pyrophosphatase-like"/>
</dbReference>
<dbReference type="CDD" id="cd07344">
    <property type="entry name" value="M48_yhfN_like"/>
    <property type="match status" value="1"/>
</dbReference>
<organism evidence="2 3">
    <name type="scientific">Methylophaga sulfidovorans</name>
    <dbReference type="NCBI Taxonomy" id="45496"/>
    <lineage>
        <taxon>Bacteria</taxon>
        <taxon>Pseudomonadati</taxon>
        <taxon>Pseudomonadota</taxon>
        <taxon>Gammaproteobacteria</taxon>
        <taxon>Thiotrichales</taxon>
        <taxon>Piscirickettsiaceae</taxon>
        <taxon>Methylophaga</taxon>
    </lineage>
</organism>
<gene>
    <name evidence="2" type="ORF">SAMN04488079_11680</name>
</gene>
<dbReference type="Pfam" id="PF01863">
    <property type="entry name" value="YgjP-like"/>
    <property type="match status" value="1"/>
</dbReference>
<dbReference type="PANTHER" id="PTHR30399:SF1">
    <property type="entry name" value="UTP PYROPHOSPHATASE"/>
    <property type="match status" value="1"/>
</dbReference>
<protein>
    <recommendedName>
        <fullName evidence="1">YgjP-like metallopeptidase domain-containing protein</fullName>
    </recommendedName>
</protein>
<dbReference type="InterPro" id="IPR002725">
    <property type="entry name" value="YgjP-like_metallopeptidase"/>
</dbReference>
<keyword evidence="3" id="KW-1185">Reference proteome</keyword>
<dbReference type="OrthoDB" id="9811177at2"/>
<dbReference type="STRING" id="45496.SAMN04488079_11680"/>
<reference evidence="3" key="1">
    <citation type="submission" date="2016-10" db="EMBL/GenBank/DDBJ databases">
        <authorList>
            <person name="Varghese N."/>
            <person name="Submissions S."/>
        </authorList>
    </citation>
    <scope>NUCLEOTIDE SEQUENCE [LARGE SCALE GENOMIC DNA]</scope>
    <source>
        <strain evidence="3">DSM 11578</strain>
    </source>
</reference>
<dbReference type="Gene3D" id="3.30.2010.10">
    <property type="entry name" value="Metalloproteases ('zincins'), catalytic domain"/>
    <property type="match status" value="1"/>
</dbReference>
<accession>A0A1I4B1P5</accession>